<proteinExistence type="predicted"/>
<evidence type="ECO:0000313" key="3">
    <source>
        <dbReference type="Proteomes" id="UP000077266"/>
    </source>
</evidence>
<dbReference type="InterPro" id="IPR008271">
    <property type="entry name" value="Ser/Thr_kinase_AS"/>
</dbReference>
<dbReference type="Gene3D" id="1.10.510.10">
    <property type="entry name" value="Transferase(Phosphotransferase) domain 1"/>
    <property type="match status" value="1"/>
</dbReference>
<evidence type="ECO:0000259" key="1">
    <source>
        <dbReference type="PROSITE" id="PS50011"/>
    </source>
</evidence>
<dbReference type="EMBL" id="KV426649">
    <property type="protein sequence ID" value="KZV79258.1"/>
    <property type="molecule type" value="Genomic_DNA"/>
</dbReference>
<dbReference type="Proteomes" id="UP000077266">
    <property type="component" value="Unassembled WGS sequence"/>
</dbReference>
<dbReference type="PRINTS" id="PR00109">
    <property type="entry name" value="TYRKINASE"/>
</dbReference>
<keyword evidence="2" id="KW-0418">Kinase</keyword>
<keyword evidence="3" id="KW-1185">Reference proteome</keyword>
<gene>
    <name evidence="2" type="ORF">EXIGLDRAFT_476181</name>
</gene>
<dbReference type="AlphaFoldDB" id="A0A166NKB5"/>
<dbReference type="PROSITE" id="PS50011">
    <property type="entry name" value="PROTEIN_KINASE_DOM"/>
    <property type="match status" value="1"/>
</dbReference>
<dbReference type="GO" id="GO:0005524">
    <property type="term" value="F:ATP binding"/>
    <property type="evidence" value="ECO:0007669"/>
    <property type="project" value="InterPro"/>
</dbReference>
<dbReference type="PANTHER" id="PTHR44329">
    <property type="entry name" value="SERINE/THREONINE-PROTEIN KINASE TNNI3K-RELATED"/>
    <property type="match status" value="1"/>
</dbReference>
<dbReference type="PROSITE" id="PS00108">
    <property type="entry name" value="PROTEIN_KINASE_ST"/>
    <property type="match status" value="1"/>
</dbReference>
<dbReference type="InterPro" id="IPR001245">
    <property type="entry name" value="Ser-Thr/Tyr_kinase_cat_dom"/>
</dbReference>
<dbReference type="InParanoid" id="A0A166NKB5"/>
<dbReference type="Pfam" id="PF07714">
    <property type="entry name" value="PK_Tyr_Ser-Thr"/>
    <property type="match status" value="1"/>
</dbReference>
<dbReference type="InterPro" id="IPR051681">
    <property type="entry name" value="Ser/Thr_Kinases-Pseudokinases"/>
</dbReference>
<name>A0A166NKB5_EXIGL</name>
<organism evidence="2 3">
    <name type="scientific">Exidia glandulosa HHB12029</name>
    <dbReference type="NCBI Taxonomy" id="1314781"/>
    <lineage>
        <taxon>Eukaryota</taxon>
        <taxon>Fungi</taxon>
        <taxon>Dikarya</taxon>
        <taxon>Basidiomycota</taxon>
        <taxon>Agaricomycotina</taxon>
        <taxon>Agaricomycetes</taxon>
        <taxon>Auriculariales</taxon>
        <taxon>Exidiaceae</taxon>
        <taxon>Exidia</taxon>
    </lineage>
</organism>
<accession>A0A166NKB5</accession>
<dbReference type="STRING" id="1314781.A0A166NKB5"/>
<dbReference type="InterPro" id="IPR000719">
    <property type="entry name" value="Prot_kinase_dom"/>
</dbReference>
<dbReference type="InterPro" id="IPR011009">
    <property type="entry name" value="Kinase-like_dom_sf"/>
</dbReference>
<evidence type="ECO:0000313" key="2">
    <source>
        <dbReference type="EMBL" id="KZV79258.1"/>
    </source>
</evidence>
<dbReference type="SUPFAM" id="SSF56112">
    <property type="entry name" value="Protein kinase-like (PK-like)"/>
    <property type="match status" value="1"/>
</dbReference>
<dbReference type="SMART" id="SM00220">
    <property type="entry name" value="S_TKc"/>
    <property type="match status" value="1"/>
</dbReference>
<feature type="domain" description="Protein kinase" evidence="1">
    <location>
        <begin position="48"/>
        <end position="327"/>
    </location>
</feature>
<sequence>MTGALDPSLHLLARFSLPFLHHSRPLPVFPLVLDMEFRAKDLTASVTINFRRKATSGGHSDVYRGELALGGDDSSICVAVKLPRYAVAHVTDKTIRDVNNEIDLWSKLEHPNVLPLLGIYLLDEADSLPGAVSPWCDDGTLIDYLKATRNARTKLASGTVQDDSLALLCREVELLSQATSGLQYLHAQNIIHGDLKGCNILVQDGIARLSDFGYSVLVAERLGSTSSHLGTLRWFAPEFMETGARRTREADIWALGCVVLEACTLELPYHGRTDAAVPPALLAGDLPYTYPHKMDTRLWRIAKHCWSRYPSERATLQDISTHLQDLLTPLRTMADVYLCVFNRLAILRVHNRVAVVSSRTDVSRSRLGLESRAQ</sequence>
<dbReference type="GO" id="GO:0004674">
    <property type="term" value="F:protein serine/threonine kinase activity"/>
    <property type="evidence" value="ECO:0007669"/>
    <property type="project" value="TreeGrafter"/>
</dbReference>
<dbReference type="OrthoDB" id="122279at2759"/>
<keyword evidence="2" id="KW-0808">Transferase</keyword>
<protein>
    <submittedName>
        <fullName evidence="2">Kinase-like protein</fullName>
    </submittedName>
</protein>
<reference evidence="2 3" key="1">
    <citation type="journal article" date="2016" name="Mol. Biol. Evol.">
        <title>Comparative Genomics of Early-Diverging Mushroom-Forming Fungi Provides Insights into the Origins of Lignocellulose Decay Capabilities.</title>
        <authorList>
            <person name="Nagy L.G."/>
            <person name="Riley R."/>
            <person name="Tritt A."/>
            <person name="Adam C."/>
            <person name="Daum C."/>
            <person name="Floudas D."/>
            <person name="Sun H."/>
            <person name="Yadav J.S."/>
            <person name="Pangilinan J."/>
            <person name="Larsson K.H."/>
            <person name="Matsuura K."/>
            <person name="Barry K."/>
            <person name="Labutti K."/>
            <person name="Kuo R."/>
            <person name="Ohm R.A."/>
            <person name="Bhattacharya S.S."/>
            <person name="Shirouzu T."/>
            <person name="Yoshinaga Y."/>
            <person name="Martin F.M."/>
            <person name="Grigoriev I.V."/>
            <person name="Hibbett D.S."/>
        </authorList>
    </citation>
    <scope>NUCLEOTIDE SEQUENCE [LARGE SCALE GENOMIC DNA]</scope>
    <source>
        <strain evidence="2 3">HHB12029</strain>
    </source>
</reference>